<reference evidence="2 3" key="1">
    <citation type="submission" date="2019-03" db="EMBL/GenBank/DDBJ databases">
        <title>Genomic Encyclopedia of Type Strains, Phase III (KMG-III): the genomes of soil and plant-associated and newly described type strains.</title>
        <authorList>
            <person name="Whitman W."/>
        </authorList>
    </citation>
    <scope>NUCLEOTIDE SEQUENCE [LARGE SCALE GENOMIC DNA]</scope>
    <source>
        <strain evidence="2 3">CGMCC 1.7002</strain>
    </source>
</reference>
<dbReference type="CDD" id="cd02970">
    <property type="entry name" value="PRX_like2"/>
    <property type="match status" value="1"/>
</dbReference>
<gene>
    <name evidence="2" type="ORF">ATL17_0645</name>
</gene>
<name>A0A4R6VRJ1_9HYPH</name>
<sequence>MLFPRQKTHDLTVATLDYDAFQLSAEQSERGTLICFYRGFHCPICATYLKELERLVPEFDKRGISVVAISSDEEDRARQMADKIDAKNLRIGYGLSLAEAKKWGLFISQSRGMTSIGVEEPELFSEPGLFLISPDMSLYFSSIQTMPFVRPNFKELLGAIDFVVEKNYPARGEYQGEV</sequence>
<dbReference type="InterPro" id="IPR000866">
    <property type="entry name" value="AhpC/TSA"/>
</dbReference>
<evidence type="ECO:0000313" key="2">
    <source>
        <dbReference type="EMBL" id="TDQ66642.1"/>
    </source>
</evidence>
<dbReference type="GO" id="GO:0016491">
    <property type="term" value="F:oxidoreductase activity"/>
    <property type="evidence" value="ECO:0007669"/>
    <property type="project" value="InterPro"/>
</dbReference>
<dbReference type="OrthoDB" id="9809746at2"/>
<dbReference type="AlphaFoldDB" id="A0A4R6VRJ1"/>
<accession>A0A4R6VRJ1</accession>
<dbReference type="EMBL" id="SNYR01000001">
    <property type="protein sequence ID" value="TDQ66642.1"/>
    <property type="molecule type" value="Genomic_DNA"/>
</dbReference>
<dbReference type="PROSITE" id="PS51352">
    <property type="entry name" value="THIOREDOXIN_2"/>
    <property type="match status" value="1"/>
</dbReference>
<evidence type="ECO:0000259" key="1">
    <source>
        <dbReference type="PROSITE" id="PS51352"/>
    </source>
</evidence>
<dbReference type="RefSeq" id="WP_133571325.1">
    <property type="nucleotide sequence ID" value="NZ_SNYR01000001.1"/>
</dbReference>
<organism evidence="2 3">
    <name type="scientific">Maritalea mobilis</name>
    <dbReference type="NCBI Taxonomy" id="483324"/>
    <lineage>
        <taxon>Bacteria</taxon>
        <taxon>Pseudomonadati</taxon>
        <taxon>Pseudomonadota</taxon>
        <taxon>Alphaproteobacteria</taxon>
        <taxon>Hyphomicrobiales</taxon>
        <taxon>Devosiaceae</taxon>
        <taxon>Maritalea</taxon>
    </lineage>
</organism>
<dbReference type="GO" id="GO:0016209">
    <property type="term" value="F:antioxidant activity"/>
    <property type="evidence" value="ECO:0007669"/>
    <property type="project" value="InterPro"/>
</dbReference>
<comment type="caution">
    <text evidence="2">The sequence shown here is derived from an EMBL/GenBank/DDBJ whole genome shotgun (WGS) entry which is preliminary data.</text>
</comment>
<dbReference type="Proteomes" id="UP000295391">
    <property type="component" value="Unassembled WGS sequence"/>
</dbReference>
<dbReference type="SUPFAM" id="SSF52833">
    <property type="entry name" value="Thioredoxin-like"/>
    <property type="match status" value="1"/>
</dbReference>
<dbReference type="Gene3D" id="3.40.30.10">
    <property type="entry name" value="Glutaredoxin"/>
    <property type="match status" value="1"/>
</dbReference>
<keyword evidence="3" id="KW-1185">Reference proteome</keyword>
<protein>
    <submittedName>
        <fullName evidence="2">AhpC/TSA family protein</fullName>
    </submittedName>
</protein>
<evidence type="ECO:0000313" key="3">
    <source>
        <dbReference type="Proteomes" id="UP000295391"/>
    </source>
</evidence>
<dbReference type="InterPro" id="IPR013766">
    <property type="entry name" value="Thioredoxin_domain"/>
</dbReference>
<feature type="domain" description="Thioredoxin" evidence="1">
    <location>
        <begin position="2"/>
        <end position="165"/>
    </location>
</feature>
<dbReference type="Pfam" id="PF00578">
    <property type="entry name" value="AhpC-TSA"/>
    <property type="match status" value="1"/>
</dbReference>
<proteinExistence type="predicted"/>
<dbReference type="InterPro" id="IPR036249">
    <property type="entry name" value="Thioredoxin-like_sf"/>
</dbReference>